<protein>
    <submittedName>
        <fullName evidence="1">Uncharacterized protein</fullName>
    </submittedName>
</protein>
<name>A0ACB8S8P3_9AGAM</name>
<evidence type="ECO:0000313" key="1">
    <source>
        <dbReference type="EMBL" id="KAI0052290.1"/>
    </source>
</evidence>
<organism evidence="1 2">
    <name type="scientific">Auriscalpium vulgare</name>
    <dbReference type="NCBI Taxonomy" id="40419"/>
    <lineage>
        <taxon>Eukaryota</taxon>
        <taxon>Fungi</taxon>
        <taxon>Dikarya</taxon>
        <taxon>Basidiomycota</taxon>
        <taxon>Agaricomycotina</taxon>
        <taxon>Agaricomycetes</taxon>
        <taxon>Russulales</taxon>
        <taxon>Auriscalpiaceae</taxon>
        <taxon>Auriscalpium</taxon>
    </lineage>
</organism>
<feature type="non-terminal residue" evidence="1">
    <location>
        <position position="1"/>
    </location>
</feature>
<comment type="caution">
    <text evidence="1">The sequence shown here is derived from an EMBL/GenBank/DDBJ whole genome shotgun (WGS) entry which is preliminary data.</text>
</comment>
<evidence type="ECO:0000313" key="2">
    <source>
        <dbReference type="Proteomes" id="UP000814033"/>
    </source>
</evidence>
<sequence length="186" mass="20624">TLRTLYTRAARAFLHRDIPLTHTLIVSAFALLPPPAHPHDTALSVHRRKWDVLRITTEVTVYTSPPGDSAGMPAALRTNAMLSGSALVQSMHARSLALFTPRGARDAAYVPAELAVTLALASIKVDAPLVGRALVEDWLARRGQWQEPQGVEGYEKVLDVFCLSILPLLEEWDYAREFLQYETELP</sequence>
<proteinExistence type="predicted"/>
<dbReference type="Proteomes" id="UP000814033">
    <property type="component" value="Unassembled WGS sequence"/>
</dbReference>
<reference evidence="1" key="2">
    <citation type="journal article" date="2022" name="New Phytol.">
        <title>Evolutionary transition to the ectomycorrhizal habit in the genomes of a hyperdiverse lineage of mushroom-forming fungi.</title>
        <authorList>
            <person name="Looney B."/>
            <person name="Miyauchi S."/>
            <person name="Morin E."/>
            <person name="Drula E."/>
            <person name="Courty P.E."/>
            <person name="Kohler A."/>
            <person name="Kuo A."/>
            <person name="LaButti K."/>
            <person name="Pangilinan J."/>
            <person name="Lipzen A."/>
            <person name="Riley R."/>
            <person name="Andreopoulos W."/>
            <person name="He G."/>
            <person name="Johnson J."/>
            <person name="Nolan M."/>
            <person name="Tritt A."/>
            <person name="Barry K.W."/>
            <person name="Grigoriev I.V."/>
            <person name="Nagy L.G."/>
            <person name="Hibbett D."/>
            <person name="Henrissat B."/>
            <person name="Matheny P.B."/>
            <person name="Labbe J."/>
            <person name="Martin F.M."/>
        </authorList>
    </citation>
    <scope>NUCLEOTIDE SEQUENCE</scope>
    <source>
        <strain evidence="1">FP105234-sp</strain>
    </source>
</reference>
<accession>A0ACB8S8P3</accession>
<dbReference type="EMBL" id="MU275846">
    <property type="protein sequence ID" value="KAI0052290.1"/>
    <property type="molecule type" value="Genomic_DNA"/>
</dbReference>
<gene>
    <name evidence="1" type="ORF">FA95DRAFT_1466061</name>
</gene>
<feature type="non-terminal residue" evidence="1">
    <location>
        <position position="186"/>
    </location>
</feature>
<keyword evidence="2" id="KW-1185">Reference proteome</keyword>
<reference evidence="1" key="1">
    <citation type="submission" date="2021-02" db="EMBL/GenBank/DDBJ databases">
        <authorList>
            <consortium name="DOE Joint Genome Institute"/>
            <person name="Ahrendt S."/>
            <person name="Looney B.P."/>
            <person name="Miyauchi S."/>
            <person name="Morin E."/>
            <person name="Drula E."/>
            <person name="Courty P.E."/>
            <person name="Chicoki N."/>
            <person name="Fauchery L."/>
            <person name="Kohler A."/>
            <person name="Kuo A."/>
            <person name="Labutti K."/>
            <person name="Pangilinan J."/>
            <person name="Lipzen A."/>
            <person name="Riley R."/>
            <person name="Andreopoulos W."/>
            <person name="He G."/>
            <person name="Johnson J."/>
            <person name="Barry K.W."/>
            <person name="Grigoriev I.V."/>
            <person name="Nagy L."/>
            <person name="Hibbett D."/>
            <person name="Henrissat B."/>
            <person name="Matheny P.B."/>
            <person name="Labbe J."/>
            <person name="Martin F."/>
        </authorList>
    </citation>
    <scope>NUCLEOTIDE SEQUENCE</scope>
    <source>
        <strain evidence="1">FP105234-sp</strain>
    </source>
</reference>